<organism evidence="2 3">
    <name type="scientific">Nocardia ninae NBRC 108245</name>
    <dbReference type="NCBI Taxonomy" id="1210091"/>
    <lineage>
        <taxon>Bacteria</taxon>
        <taxon>Bacillati</taxon>
        <taxon>Actinomycetota</taxon>
        <taxon>Actinomycetes</taxon>
        <taxon>Mycobacteriales</taxon>
        <taxon>Nocardiaceae</taxon>
        <taxon>Nocardia</taxon>
    </lineage>
</organism>
<accession>A0A511MGT1</accession>
<protein>
    <submittedName>
        <fullName evidence="2">Uncharacterized protein</fullName>
    </submittedName>
</protein>
<evidence type="ECO:0000256" key="1">
    <source>
        <dbReference type="SAM" id="MobiDB-lite"/>
    </source>
</evidence>
<evidence type="ECO:0000313" key="2">
    <source>
        <dbReference type="EMBL" id="GEM39116.1"/>
    </source>
</evidence>
<gene>
    <name evidence="2" type="ORF">NN4_36350</name>
</gene>
<feature type="region of interest" description="Disordered" evidence="1">
    <location>
        <begin position="1"/>
        <end position="36"/>
    </location>
</feature>
<dbReference type="EMBL" id="BJXA01000022">
    <property type="protein sequence ID" value="GEM39116.1"/>
    <property type="molecule type" value="Genomic_DNA"/>
</dbReference>
<dbReference type="Proteomes" id="UP000321424">
    <property type="component" value="Unassembled WGS sequence"/>
</dbReference>
<keyword evidence="3" id="KW-1185">Reference proteome</keyword>
<sequence length="64" mass="7523">MNQHTPNPADQPSTTPKPHHPRWHIERIDTHPMTTTQYDRAVETLAALILEWETSHHDPRKPQK</sequence>
<feature type="compositionally biased region" description="Polar residues" evidence="1">
    <location>
        <begin position="1"/>
        <end position="16"/>
    </location>
</feature>
<evidence type="ECO:0000313" key="3">
    <source>
        <dbReference type="Proteomes" id="UP000321424"/>
    </source>
</evidence>
<name>A0A511MGT1_9NOCA</name>
<comment type="caution">
    <text evidence="2">The sequence shown here is derived from an EMBL/GenBank/DDBJ whole genome shotgun (WGS) entry which is preliminary data.</text>
</comment>
<reference evidence="2 3" key="1">
    <citation type="submission" date="2019-07" db="EMBL/GenBank/DDBJ databases">
        <title>Whole genome shotgun sequence of Nocardia ninae NBRC 108245.</title>
        <authorList>
            <person name="Hosoyama A."/>
            <person name="Uohara A."/>
            <person name="Ohji S."/>
            <person name="Ichikawa N."/>
        </authorList>
    </citation>
    <scope>NUCLEOTIDE SEQUENCE [LARGE SCALE GENOMIC DNA]</scope>
    <source>
        <strain evidence="2 3">NBRC 108245</strain>
    </source>
</reference>
<dbReference type="AlphaFoldDB" id="A0A511MGT1"/>
<proteinExistence type="predicted"/>